<dbReference type="EC" id="6.3.5.3" evidence="9"/>
<evidence type="ECO:0000313" key="9">
    <source>
        <dbReference type="EMBL" id="MDG4945544.1"/>
    </source>
</evidence>
<keyword evidence="5" id="KW-0067">ATP-binding</keyword>
<dbReference type="InterPro" id="IPR041609">
    <property type="entry name" value="PurL_linker"/>
</dbReference>
<protein>
    <submittedName>
        <fullName evidence="9">Phosphoribosylformylglycinamidine synthase</fullName>
        <ecNumber evidence="9">6.3.5.3</ecNumber>
    </submittedName>
</protein>
<evidence type="ECO:0000313" key="10">
    <source>
        <dbReference type="Proteomes" id="UP001152599"/>
    </source>
</evidence>
<dbReference type="CDD" id="cd02204">
    <property type="entry name" value="PurL_repeat2"/>
    <property type="match status" value="1"/>
</dbReference>
<dbReference type="InterPro" id="IPR010141">
    <property type="entry name" value="FGAM_synthase"/>
</dbReference>
<keyword evidence="3" id="KW-0547">Nucleotide-binding</keyword>
<proteinExistence type="predicted"/>
<dbReference type="InterPro" id="IPR010918">
    <property type="entry name" value="PurM-like_C_dom"/>
</dbReference>
<dbReference type="Pfam" id="PF13507">
    <property type="entry name" value="GATase_5"/>
    <property type="match status" value="1"/>
</dbReference>
<keyword evidence="10" id="KW-1185">Reference proteome</keyword>
<dbReference type="CDD" id="cd02203">
    <property type="entry name" value="PurL_repeat1"/>
    <property type="match status" value="1"/>
</dbReference>
<feature type="domain" description="PurM-like C-terminal" evidence="7">
    <location>
        <begin position="431"/>
        <end position="582"/>
    </location>
</feature>
<dbReference type="SUPFAM" id="SSF56042">
    <property type="entry name" value="PurM C-terminal domain-like"/>
    <property type="match status" value="2"/>
</dbReference>
<dbReference type="InterPro" id="IPR036676">
    <property type="entry name" value="PurM-like_C_sf"/>
</dbReference>
<dbReference type="Proteomes" id="UP001152599">
    <property type="component" value="Unassembled WGS sequence"/>
</dbReference>
<name>A0A9X4MX09_9FLAO</name>
<dbReference type="GO" id="GO:0005524">
    <property type="term" value="F:ATP binding"/>
    <property type="evidence" value="ECO:0007669"/>
    <property type="project" value="UniProtKB-KW"/>
</dbReference>
<dbReference type="PANTHER" id="PTHR10099:SF1">
    <property type="entry name" value="PHOSPHORIBOSYLFORMYLGLYCINAMIDINE SYNTHASE"/>
    <property type="match status" value="1"/>
</dbReference>
<comment type="caution">
    <text evidence="9">The sequence shown here is derived from an EMBL/GenBank/DDBJ whole genome shotgun (WGS) entry which is preliminary data.</text>
</comment>
<dbReference type="GO" id="GO:0004642">
    <property type="term" value="F:phosphoribosylformylglycinamidine synthase activity"/>
    <property type="evidence" value="ECO:0007669"/>
    <property type="project" value="UniProtKB-EC"/>
</dbReference>
<dbReference type="RefSeq" id="WP_304420130.1">
    <property type="nucleotide sequence ID" value="NZ_JANCMU010000001.1"/>
</dbReference>
<dbReference type="FunFam" id="3.30.1330.10:FF:000013">
    <property type="entry name" value="Phosphoribosylformylglycinamidine synthase"/>
    <property type="match status" value="1"/>
</dbReference>
<dbReference type="NCBIfam" id="TIGR01857">
    <property type="entry name" value="FGAM-synthase"/>
    <property type="match status" value="1"/>
</dbReference>
<evidence type="ECO:0000256" key="6">
    <source>
        <dbReference type="ARBA" id="ARBA00022842"/>
    </source>
</evidence>
<evidence type="ECO:0000256" key="4">
    <source>
        <dbReference type="ARBA" id="ARBA00022755"/>
    </source>
</evidence>
<dbReference type="Gene3D" id="3.30.1330.10">
    <property type="entry name" value="PurM-like, N-terminal domain"/>
    <property type="match status" value="2"/>
</dbReference>
<organism evidence="9 10">
    <name type="scientific">Profundicola chukchiensis</name>
    <dbReference type="NCBI Taxonomy" id="2961959"/>
    <lineage>
        <taxon>Bacteria</taxon>
        <taxon>Pseudomonadati</taxon>
        <taxon>Bacteroidota</taxon>
        <taxon>Flavobacteriia</taxon>
        <taxon>Flavobacteriales</taxon>
        <taxon>Weeksellaceae</taxon>
        <taxon>Profundicola</taxon>
    </lineage>
</organism>
<evidence type="ECO:0000259" key="7">
    <source>
        <dbReference type="Pfam" id="PF02769"/>
    </source>
</evidence>
<dbReference type="EMBL" id="JANCMU010000001">
    <property type="protein sequence ID" value="MDG4945544.1"/>
    <property type="molecule type" value="Genomic_DNA"/>
</dbReference>
<dbReference type="Gene3D" id="3.90.650.10">
    <property type="entry name" value="PurM-like C-terminal domain"/>
    <property type="match status" value="2"/>
</dbReference>
<keyword evidence="6" id="KW-0460">Magnesium</keyword>
<dbReference type="PANTHER" id="PTHR10099">
    <property type="entry name" value="PHOSPHORIBOSYLFORMYLGLYCINAMIDINE SYNTHASE"/>
    <property type="match status" value="1"/>
</dbReference>
<evidence type="ECO:0000256" key="1">
    <source>
        <dbReference type="ARBA" id="ARBA00022598"/>
    </source>
</evidence>
<accession>A0A9X4MX09</accession>
<dbReference type="SUPFAM" id="SSF52317">
    <property type="entry name" value="Class I glutamine amidotransferase-like"/>
    <property type="match status" value="1"/>
</dbReference>
<dbReference type="InterPro" id="IPR029062">
    <property type="entry name" value="Class_I_gatase-like"/>
</dbReference>
<keyword evidence="4" id="KW-0658">Purine biosynthesis</keyword>
<dbReference type="GO" id="GO:0046872">
    <property type="term" value="F:metal ion binding"/>
    <property type="evidence" value="ECO:0007669"/>
    <property type="project" value="UniProtKB-KW"/>
</dbReference>
<evidence type="ECO:0000256" key="5">
    <source>
        <dbReference type="ARBA" id="ARBA00022840"/>
    </source>
</evidence>
<gene>
    <name evidence="9" type="ORF">NMK71_03885</name>
</gene>
<dbReference type="Pfam" id="PF18072">
    <property type="entry name" value="FGAR-AT_linker"/>
    <property type="match status" value="1"/>
</dbReference>
<dbReference type="Gene3D" id="3.40.50.880">
    <property type="match status" value="1"/>
</dbReference>
<feature type="domain" description="Phosphoribosylformylglycinamidine synthase linker" evidence="8">
    <location>
        <begin position="173"/>
        <end position="220"/>
    </location>
</feature>
<evidence type="ECO:0000259" key="8">
    <source>
        <dbReference type="Pfam" id="PF18072"/>
    </source>
</evidence>
<dbReference type="GO" id="GO:0005737">
    <property type="term" value="C:cytoplasm"/>
    <property type="evidence" value="ECO:0007669"/>
    <property type="project" value="TreeGrafter"/>
</dbReference>
<dbReference type="InterPro" id="IPR036921">
    <property type="entry name" value="PurM-like_N_sf"/>
</dbReference>
<keyword evidence="2" id="KW-0479">Metal-binding</keyword>
<dbReference type="AlphaFoldDB" id="A0A9X4MX09"/>
<dbReference type="PROSITE" id="PS51273">
    <property type="entry name" value="GATASE_TYPE_1"/>
    <property type="match status" value="1"/>
</dbReference>
<evidence type="ECO:0000256" key="2">
    <source>
        <dbReference type="ARBA" id="ARBA00022723"/>
    </source>
</evidence>
<keyword evidence="1 9" id="KW-0436">Ligase</keyword>
<dbReference type="SMART" id="SM01211">
    <property type="entry name" value="GATase_5"/>
    <property type="match status" value="1"/>
</dbReference>
<sequence>MNRRVFIEKRPAFDHLSKTVSQDLKMVDENIKLKVFIVYDIFNLSDEEFESVAETVFADPVMDILHTTQPDLASYPYTLAVEFLPGQFDQRADSAEQAVQLITNNDQVKIRTAKLYAFQDLPNSKIDEVKKFLINTVDAREKKMDVLNIPQNPVPEAVPVIDGFIDLDTNSLQEFYKEWGFSFGLDDLAFIQDYFKKEQRNPTETELKVLDTYWSDHCRHTTFMTELENIEFNGDFKETLEEIFQRYLQIRKDLGREHKPISLMDFGTIAAKYFRAEGKLENLVVSDEINACTIEIEAEIDGKKEPWYLLFKNETHNHPTEIEPFGGASTCVGGAIRDPLSGRSFVYQAMRITGSANPLEPIENTREGKLPQRKITKEAANGYSSYGNQIGLATSLVNEIYHEGYKAKRMEVGFVMGAAPVDWVKRENPAIGDKVIVLGGKTGRDGVGGATGSSKTQTIDAIDKMSAEVQKGDAVQERKIQRLFRKPEATTLIKKSNDFGAGGVSVAIGEIAEGVTVNLDALPVKYDGLNGTELAISESQERMAVVIAPENVAEFIRLANEENILAVEVGEVTDKNRLEISYKERKIVDLDREFLDTAGCSKKNDASVDLKPLQKKDAKEFNQENFISTLKELNVASQKGLIEKFDSTVGQTTVLSPLGGKNQFTPALSSVHTLPVLGRNSQTVSMASWGYCPELSSENTLIGGAYAVVESVSRIVGSGGKREDIRLSFQEYYESLGNDPKKWGKPLSSLMGALDAQLELEIAAIGGKDSMSGTFQELTVPPTLISFAAAPGHISNVISPEFKRSGHFVYLFEHEPRENGMPYYQQLRDAYEIIHELIKDGKVVSAQIVKNGGLATALAQMSFGNNVGADIETSLPMFEPMLGSLVLETTEELEHFTKLGTVSFDDKLTINGQTFVINDLLKAWLSTFEELFPTGIKEALAEFTEEMEDATRNGATIAGAEITEEDRLKDDQHDKHEVVDGKPKVVLPIFFGTNCEYETQKVFEEAGAEVNSFIFNNLNQEYLEKSVEKFTSLLNEAQIMVLSGGFSAGDEPDGSAKFIVSVLKNPRIKDAVHGLIARGGLILGICNGFQALIKSGLVPYGEIRTLDENSPTLAHNKIGRHISQMVDVKVVNDHSPWLRGMKDKTYRIPISHGEGRFSVKDDVLQDLIANGQVATQYVDALGEPSTDMPFNPNGSHMGIEGITDKTGRIFGRMGHPERYREGLLCNIPDAVFMDIFKNGVEYFKKA</sequence>
<dbReference type="SUPFAM" id="SSF55326">
    <property type="entry name" value="PurM N-terminal domain-like"/>
    <property type="match status" value="2"/>
</dbReference>
<dbReference type="Pfam" id="PF02769">
    <property type="entry name" value="AIRS_C"/>
    <property type="match status" value="1"/>
</dbReference>
<dbReference type="GO" id="GO:0006164">
    <property type="term" value="P:purine nucleotide biosynthetic process"/>
    <property type="evidence" value="ECO:0007669"/>
    <property type="project" value="UniProtKB-KW"/>
</dbReference>
<evidence type="ECO:0000256" key="3">
    <source>
        <dbReference type="ARBA" id="ARBA00022741"/>
    </source>
</evidence>
<reference evidence="9" key="1">
    <citation type="submission" date="2022-07" db="EMBL/GenBank/DDBJ databases">
        <title>Description and genome-wide analysis of Profundicola chukchiensis gen. nov., sp. nov., marine bacteria isolated from bottom sediments of the Chukchi Sea.</title>
        <authorList>
            <person name="Romanenko L."/>
            <person name="Otstavnykh N."/>
            <person name="Kurilenko V."/>
            <person name="Eremeev V."/>
            <person name="Velansky P."/>
            <person name="Mikhailov V."/>
            <person name="Isaeva M."/>
        </authorList>
    </citation>
    <scope>NUCLEOTIDE SEQUENCE</scope>
    <source>
        <strain evidence="9">KMM 9713</strain>
    </source>
</reference>